<reference evidence="7 9" key="2">
    <citation type="journal article" date="2013" name="Nature">
        <title>Insights into bilaterian evolution from three spiralian genomes.</title>
        <authorList>
            <person name="Simakov O."/>
            <person name="Marletaz F."/>
            <person name="Cho S.J."/>
            <person name="Edsinger-Gonzales E."/>
            <person name="Havlak P."/>
            <person name="Hellsten U."/>
            <person name="Kuo D.H."/>
            <person name="Larsson T."/>
            <person name="Lv J."/>
            <person name="Arendt D."/>
            <person name="Savage R."/>
            <person name="Osoegawa K."/>
            <person name="de Jong P."/>
            <person name="Grimwood J."/>
            <person name="Chapman J.A."/>
            <person name="Shapiro H."/>
            <person name="Aerts A."/>
            <person name="Otillar R.P."/>
            <person name="Terry A.Y."/>
            <person name="Boore J.L."/>
            <person name="Grigoriev I.V."/>
            <person name="Lindberg D.R."/>
            <person name="Seaver E.C."/>
            <person name="Weisblat D.A."/>
            <person name="Putnam N.H."/>
            <person name="Rokhsar D.S."/>
        </authorList>
    </citation>
    <scope>NUCLEOTIDE SEQUENCE</scope>
</reference>
<dbReference type="GO" id="GO:0015179">
    <property type="term" value="F:L-amino acid transmembrane transporter activity"/>
    <property type="evidence" value="ECO:0000318"/>
    <property type="project" value="GO_Central"/>
</dbReference>
<sequence length="511" mass="57398">MLNLQTRKFAAIRSKEFIKSRQALADTSWRGSVIILINAMLGTAMFNLPLVYHQSGGIVAATAVGIIMIIPMSAISLAFVHCARKHNCKSYHEVICEYSGNKFNVLCYIMFIVNLFGVCMIFLILIGDQWEKFMQMLQKNSVPKDLWYMDRKFVMTLSSIVIILPLSFSKRIDFLKYASYVGILAVVYCVVLVTVKYFTGVNNSKVGPLRHWPERATDVFLAVPTVAVGYQCNTSIVSVYSCTRDRDLNHNFTKAVVLTFVISFVLCTMLSVFAYLTFGSCVQADILLSYEASPDVMAAVLSVALKMYMSFPILLFLGRMSVEEICQKLKNMKSVGTEADSGTIEMTAENSNTCNNEPAAITSTDDKLEVRRRVMITLCWFISTLLTSLFVPDIDKVISFLGFFAVWFSFIFPGICILRYMLMYDNGYNRIDNLDSNTNDYQSLDGQTLIPSNGNVLKSKCKWYAKLALPIVCIFFGVFLSVMSFVQSVMKVVTINPTDAICQENINATII</sequence>
<dbReference type="EnsemblMetazoa" id="HelroT192125">
    <property type="protein sequence ID" value="HelroP192125"/>
    <property type="gene ID" value="HelroG192125"/>
</dbReference>
<dbReference type="InParanoid" id="T1FTL6"/>
<keyword evidence="2 5" id="KW-0812">Transmembrane</keyword>
<organism evidence="8 9">
    <name type="scientific">Helobdella robusta</name>
    <name type="common">Californian leech</name>
    <dbReference type="NCBI Taxonomy" id="6412"/>
    <lineage>
        <taxon>Eukaryota</taxon>
        <taxon>Metazoa</taxon>
        <taxon>Spiralia</taxon>
        <taxon>Lophotrochozoa</taxon>
        <taxon>Annelida</taxon>
        <taxon>Clitellata</taxon>
        <taxon>Hirudinea</taxon>
        <taxon>Rhynchobdellida</taxon>
        <taxon>Glossiphoniidae</taxon>
        <taxon>Helobdella</taxon>
    </lineage>
</organism>
<evidence type="ECO:0000256" key="4">
    <source>
        <dbReference type="ARBA" id="ARBA00023136"/>
    </source>
</evidence>
<evidence type="ECO:0000256" key="5">
    <source>
        <dbReference type="SAM" id="Phobius"/>
    </source>
</evidence>
<dbReference type="GeneID" id="20212163"/>
<feature type="transmembrane region" description="Helical" evidence="5">
    <location>
        <begin position="397"/>
        <end position="422"/>
    </location>
</feature>
<dbReference type="InterPro" id="IPR013057">
    <property type="entry name" value="AA_transpt_TM"/>
</dbReference>
<evidence type="ECO:0000313" key="8">
    <source>
        <dbReference type="EnsemblMetazoa" id="HelroP192125"/>
    </source>
</evidence>
<dbReference type="Proteomes" id="UP000015101">
    <property type="component" value="Unassembled WGS sequence"/>
</dbReference>
<feature type="transmembrane region" description="Helical" evidence="5">
    <location>
        <begin position="58"/>
        <end position="82"/>
    </location>
</feature>
<evidence type="ECO:0000259" key="6">
    <source>
        <dbReference type="Pfam" id="PF01490"/>
    </source>
</evidence>
<evidence type="ECO:0000256" key="3">
    <source>
        <dbReference type="ARBA" id="ARBA00022989"/>
    </source>
</evidence>
<dbReference type="HOGENOM" id="CLU_038973_0_0_1"/>
<comment type="subcellular location">
    <subcellularLocation>
        <location evidence="1">Membrane</location>
        <topology evidence="1">Multi-pass membrane protein</topology>
    </subcellularLocation>
</comment>
<dbReference type="RefSeq" id="XP_009018837.1">
    <property type="nucleotide sequence ID" value="XM_009020589.1"/>
</dbReference>
<feature type="transmembrane region" description="Helical" evidence="5">
    <location>
        <begin position="146"/>
        <end position="168"/>
    </location>
</feature>
<dbReference type="GO" id="GO:0016020">
    <property type="term" value="C:membrane"/>
    <property type="evidence" value="ECO:0000318"/>
    <property type="project" value="GO_Central"/>
</dbReference>
<evidence type="ECO:0000256" key="1">
    <source>
        <dbReference type="ARBA" id="ARBA00004141"/>
    </source>
</evidence>
<reference evidence="9" key="1">
    <citation type="submission" date="2012-12" db="EMBL/GenBank/DDBJ databases">
        <authorList>
            <person name="Hellsten U."/>
            <person name="Grimwood J."/>
            <person name="Chapman J.A."/>
            <person name="Shapiro H."/>
            <person name="Aerts A."/>
            <person name="Otillar R.P."/>
            <person name="Terry A.Y."/>
            <person name="Boore J.L."/>
            <person name="Simakov O."/>
            <person name="Marletaz F."/>
            <person name="Cho S.-J."/>
            <person name="Edsinger-Gonzales E."/>
            <person name="Havlak P."/>
            <person name="Kuo D.-H."/>
            <person name="Larsson T."/>
            <person name="Lv J."/>
            <person name="Arendt D."/>
            <person name="Savage R."/>
            <person name="Osoegawa K."/>
            <person name="de Jong P."/>
            <person name="Lindberg D.R."/>
            <person name="Seaver E.C."/>
            <person name="Weisblat D.A."/>
            <person name="Putnam N.H."/>
            <person name="Grigoriev I.V."/>
            <person name="Rokhsar D.S."/>
        </authorList>
    </citation>
    <scope>NUCLEOTIDE SEQUENCE</scope>
</reference>
<feature type="transmembrane region" description="Helical" evidence="5">
    <location>
        <begin position="219"/>
        <end position="243"/>
    </location>
</feature>
<dbReference type="Pfam" id="PF01490">
    <property type="entry name" value="Aa_trans"/>
    <property type="match status" value="1"/>
</dbReference>
<reference evidence="8" key="3">
    <citation type="submission" date="2015-06" db="UniProtKB">
        <authorList>
            <consortium name="EnsemblMetazoa"/>
        </authorList>
    </citation>
    <scope>IDENTIFICATION</scope>
</reference>
<name>T1FTL6_HELRO</name>
<dbReference type="STRING" id="6412.T1FTL6"/>
<dbReference type="PANTHER" id="PTHR22950:SF652">
    <property type="entry name" value="TRANSMEMBRANE AMINO ACID TRANSPORTER FAMILY PROTEIN"/>
    <property type="match status" value="1"/>
</dbReference>
<dbReference type="eggNOG" id="KOG1305">
    <property type="taxonomic scope" value="Eukaryota"/>
</dbReference>
<evidence type="ECO:0000313" key="7">
    <source>
        <dbReference type="EMBL" id="ESO03144.1"/>
    </source>
</evidence>
<accession>T1FTL6</accession>
<keyword evidence="9" id="KW-1185">Reference proteome</keyword>
<dbReference type="EMBL" id="KB096676">
    <property type="protein sequence ID" value="ESO03144.1"/>
    <property type="molecule type" value="Genomic_DNA"/>
</dbReference>
<feature type="transmembrane region" description="Helical" evidence="5">
    <location>
        <begin position="374"/>
        <end position="391"/>
    </location>
</feature>
<dbReference type="PANTHER" id="PTHR22950">
    <property type="entry name" value="AMINO ACID TRANSPORTER"/>
    <property type="match status" value="1"/>
</dbReference>
<feature type="transmembrane region" description="Helical" evidence="5">
    <location>
        <begin position="296"/>
        <end position="318"/>
    </location>
</feature>
<keyword evidence="4 5" id="KW-0472">Membrane</keyword>
<dbReference type="EMBL" id="AMQM01004796">
    <property type="status" value="NOT_ANNOTATED_CDS"/>
    <property type="molecule type" value="Genomic_DNA"/>
</dbReference>
<feature type="transmembrane region" description="Helical" evidence="5">
    <location>
        <begin position="180"/>
        <end position="199"/>
    </location>
</feature>
<feature type="domain" description="Amino acid transporter transmembrane" evidence="6">
    <location>
        <begin position="27"/>
        <end position="419"/>
    </location>
</feature>
<dbReference type="OrthoDB" id="438545at2759"/>
<evidence type="ECO:0000256" key="2">
    <source>
        <dbReference type="ARBA" id="ARBA00022692"/>
    </source>
</evidence>
<dbReference type="CTD" id="20212163"/>
<protein>
    <recommendedName>
        <fullName evidence="6">Amino acid transporter transmembrane domain-containing protein</fullName>
    </recommendedName>
</protein>
<evidence type="ECO:0000313" key="9">
    <source>
        <dbReference type="Proteomes" id="UP000015101"/>
    </source>
</evidence>
<feature type="transmembrane region" description="Helical" evidence="5">
    <location>
        <begin position="467"/>
        <end position="486"/>
    </location>
</feature>
<dbReference type="AlphaFoldDB" id="T1FTL6"/>
<feature type="transmembrane region" description="Helical" evidence="5">
    <location>
        <begin position="29"/>
        <end position="52"/>
    </location>
</feature>
<dbReference type="GO" id="GO:0003333">
    <property type="term" value="P:amino acid transmembrane transport"/>
    <property type="evidence" value="ECO:0000318"/>
    <property type="project" value="GO_Central"/>
</dbReference>
<feature type="transmembrane region" description="Helical" evidence="5">
    <location>
        <begin position="255"/>
        <end position="276"/>
    </location>
</feature>
<feature type="transmembrane region" description="Helical" evidence="5">
    <location>
        <begin position="103"/>
        <end position="126"/>
    </location>
</feature>
<keyword evidence="3 5" id="KW-1133">Transmembrane helix</keyword>
<dbReference type="KEGG" id="hro:HELRODRAFT_192125"/>
<gene>
    <name evidence="8" type="primary">20212163</name>
    <name evidence="7" type="ORF">HELRODRAFT_192125</name>
</gene>
<proteinExistence type="predicted"/>
<dbReference type="OMA" id="ETVRWIL"/>